<gene>
    <name evidence="12" type="ORF">BS50DRAFT_487604</name>
</gene>
<evidence type="ECO:0000256" key="3">
    <source>
        <dbReference type="ARBA" id="ARBA00022679"/>
    </source>
</evidence>
<dbReference type="EC" id="2.3.2.31" evidence="2"/>
<dbReference type="PANTHER" id="PTHR11685">
    <property type="entry name" value="RBR FAMILY RING FINGER AND IBR DOMAIN-CONTAINING"/>
    <property type="match status" value="1"/>
</dbReference>
<dbReference type="GO" id="GO:0016567">
    <property type="term" value="P:protein ubiquitination"/>
    <property type="evidence" value="ECO:0007669"/>
    <property type="project" value="InterPro"/>
</dbReference>
<dbReference type="InterPro" id="IPR002867">
    <property type="entry name" value="IBR_dom"/>
</dbReference>
<accession>A0A2T2NYJ9</accession>
<comment type="catalytic activity">
    <reaction evidence="1">
        <text>[E2 ubiquitin-conjugating enzyme]-S-ubiquitinyl-L-cysteine + [acceptor protein]-L-lysine = [E2 ubiquitin-conjugating enzyme]-L-cysteine + [acceptor protein]-N(6)-ubiquitinyl-L-lysine.</text>
        <dbReference type="EC" id="2.3.2.31"/>
    </reaction>
</comment>
<keyword evidence="7" id="KW-0833">Ubl conjugation pathway</keyword>
<keyword evidence="5" id="KW-0677">Repeat</keyword>
<protein>
    <recommendedName>
        <fullName evidence="2">RBR-type E3 ubiquitin transferase</fullName>
        <ecNumber evidence="2">2.3.2.31</ecNumber>
    </recommendedName>
</protein>
<keyword evidence="13" id="KW-1185">Reference proteome</keyword>
<dbReference type="GO" id="GO:0008270">
    <property type="term" value="F:zinc ion binding"/>
    <property type="evidence" value="ECO:0007669"/>
    <property type="project" value="UniProtKB-KW"/>
</dbReference>
<organism evidence="12 13">
    <name type="scientific">Corynespora cassiicola Philippines</name>
    <dbReference type="NCBI Taxonomy" id="1448308"/>
    <lineage>
        <taxon>Eukaryota</taxon>
        <taxon>Fungi</taxon>
        <taxon>Dikarya</taxon>
        <taxon>Ascomycota</taxon>
        <taxon>Pezizomycotina</taxon>
        <taxon>Dothideomycetes</taxon>
        <taxon>Pleosporomycetidae</taxon>
        <taxon>Pleosporales</taxon>
        <taxon>Corynesporascaceae</taxon>
        <taxon>Corynespora</taxon>
    </lineage>
</organism>
<dbReference type="Proteomes" id="UP000240883">
    <property type="component" value="Unassembled WGS sequence"/>
</dbReference>
<dbReference type="SMART" id="SM00647">
    <property type="entry name" value="IBR"/>
    <property type="match status" value="2"/>
</dbReference>
<evidence type="ECO:0000256" key="6">
    <source>
        <dbReference type="ARBA" id="ARBA00022771"/>
    </source>
</evidence>
<evidence type="ECO:0000259" key="11">
    <source>
        <dbReference type="PROSITE" id="PS51873"/>
    </source>
</evidence>
<dbReference type="Gene3D" id="1.20.120.1750">
    <property type="match status" value="1"/>
</dbReference>
<feature type="domain" description="RING-type" evidence="11">
    <location>
        <begin position="62"/>
        <end position="291"/>
    </location>
</feature>
<dbReference type="InterPro" id="IPR031127">
    <property type="entry name" value="E3_UB_ligase_RBR"/>
</dbReference>
<evidence type="ECO:0000256" key="4">
    <source>
        <dbReference type="ARBA" id="ARBA00022723"/>
    </source>
</evidence>
<dbReference type="Pfam" id="PF01485">
    <property type="entry name" value="IBR"/>
    <property type="match status" value="2"/>
</dbReference>
<evidence type="ECO:0000256" key="1">
    <source>
        <dbReference type="ARBA" id="ARBA00001798"/>
    </source>
</evidence>
<dbReference type="InterPro" id="IPR013083">
    <property type="entry name" value="Znf_RING/FYVE/PHD"/>
</dbReference>
<dbReference type="InterPro" id="IPR044066">
    <property type="entry name" value="TRIAD_supradom"/>
</dbReference>
<keyword evidence="4" id="KW-0479">Metal-binding</keyword>
<dbReference type="Gene3D" id="3.30.40.10">
    <property type="entry name" value="Zinc/RING finger domain, C3HC4 (zinc finger)"/>
    <property type="match status" value="1"/>
</dbReference>
<dbReference type="OrthoDB" id="1431934at2759"/>
<dbReference type="STRING" id="1448308.A0A2T2NYJ9"/>
<dbReference type="PROSITE" id="PS51873">
    <property type="entry name" value="TRIAD"/>
    <property type="match status" value="1"/>
</dbReference>
<keyword evidence="8" id="KW-0862">Zinc</keyword>
<evidence type="ECO:0000256" key="8">
    <source>
        <dbReference type="ARBA" id="ARBA00022833"/>
    </source>
</evidence>
<dbReference type="EMBL" id="KZ678132">
    <property type="protein sequence ID" value="PSN70439.1"/>
    <property type="molecule type" value="Genomic_DNA"/>
</dbReference>
<evidence type="ECO:0000256" key="9">
    <source>
        <dbReference type="PROSITE-ProRule" id="PRU00175"/>
    </source>
</evidence>
<feature type="domain" description="RING-type" evidence="10">
    <location>
        <begin position="66"/>
        <end position="114"/>
    </location>
</feature>
<evidence type="ECO:0000313" key="13">
    <source>
        <dbReference type="Proteomes" id="UP000240883"/>
    </source>
</evidence>
<evidence type="ECO:0000259" key="10">
    <source>
        <dbReference type="PROSITE" id="PS50089"/>
    </source>
</evidence>
<evidence type="ECO:0000256" key="7">
    <source>
        <dbReference type="ARBA" id="ARBA00022786"/>
    </source>
</evidence>
<evidence type="ECO:0000256" key="5">
    <source>
        <dbReference type="ARBA" id="ARBA00022737"/>
    </source>
</evidence>
<sequence length="291" mass="33030">MIWEQTFSNLKTDEELARKLQAEADDESVDISESRQQQEQGDALVAQLLLEEDRREHASAVKTRDCAVCTEAISIPDLPSLANCAHESGTCSACYARWIATELTEKGWKNIRCPGNACRVMLSYDEVRAYATAETFEQYDTFATREALNGDPDFRWCRNAGCSSGQVHVSGVEGNIFTCGACGYRTCVVHENTWHDGETCEEYEYRRSGQKERDQRVQEEASIRAIGEFTKKCPGQNCAYNIEKKHGCDHMTCRSCNYEFCWECLADYNRIRNEGNAAHRTSCKYHSSRIV</sequence>
<dbReference type="CDD" id="cd20335">
    <property type="entry name" value="BRcat_RBR"/>
    <property type="match status" value="1"/>
</dbReference>
<keyword evidence="3" id="KW-0808">Transferase</keyword>
<dbReference type="InterPro" id="IPR001841">
    <property type="entry name" value="Znf_RING"/>
</dbReference>
<dbReference type="SUPFAM" id="SSF57850">
    <property type="entry name" value="RING/U-box"/>
    <property type="match status" value="3"/>
</dbReference>
<dbReference type="AlphaFoldDB" id="A0A2T2NYJ9"/>
<evidence type="ECO:0000313" key="12">
    <source>
        <dbReference type="EMBL" id="PSN70439.1"/>
    </source>
</evidence>
<evidence type="ECO:0000256" key="2">
    <source>
        <dbReference type="ARBA" id="ARBA00012251"/>
    </source>
</evidence>
<proteinExistence type="predicted"/>
<dbReference type="CDD" id="cd20336">
    <property type="entry name" value="Rcat_RBR"/>
    <property type="match status" value="1"/>
</dbReference>
<dbReference type="GO" id="GO:0061630">
    <property type="term" value="F:ubiquitin protein ligase activity"/>
    <property type="evidence" value="ECO:0007669"/>
    <property type="project" value="UniProtKB-EC"/>
</dbReference>
<name>A0A2T2NYJ9_CORCC</name>
<reference evidence="12 13" key="1">
    <citation type="journal article" date="2018" name="Front. Microbiol.">
        <title>Genome-Wide Analysis of Corynespora cassiicola Leaf Fall Disease Putative Effectors.</title>
        <authorList>
            <person name="Lopez D."/>
            <person name="Ribeiro S."/>
            <person name="Label P."/>
            <person name="Fumanal B."/>
            <person name="Venisse J.S."/>
            <person name="Kohler A."/>
            <person name="de Oliveira R.R."/>
            <person name="Labutti K."/>
            <person name="Lipzen A."/>
            <person name="Lail K."/>
            <person name="Bauer D."/>
            <person name="Ohm R.A."/>
            <person name="Barry K.W."/>
            <person name="Spatafora J."/>
            <person name="Grigoriev I.V."/>
            <person name="Martin F.M."/>
            <person name="Pujade-Renaud V."/>
        </authorList>
    </citation>
    <scope>NUCLEOTIDE SEQUENCE [LARGE SCALE GENOMIC DNA]</scope>
    <source>
        <strain evidence="12 13">Philippines</strain>
    </source>
</reference>
<keyword evidence="6 9" id="KW-0863">Zinc-finger</keyword>
<dbReference type="PROSITE" id="PS50089">
    <property type="entry name" value="ZF_RING_2"/>
    <property type="match status" value="1"/>
</dbReference>